<dbReference type="Pfam" id="PF00289">
    <property type="entry name" value="Biotin_carb_N"/>
    <property type="match status" value="1"/>
</dbReference>
<protein>
    <submittedName>
        <fullName evidence="16">ATP-grasp domain-containing protein</fullName>
    </submittedName>
</protein>
<sequence length="1837" mass="198663">MFSRIVVVNRGEPAMRLIRAVRELDAEHGTTTRVIALHTESERRATFVRAADEAVVLRETGAGNPYLDHAELGRALRAARADAAWVGWGFVAEDPAFAELCAELGVVFIGPSPEAMRLLGDKVEAKVLAEANGVPVAPWSRGPVEGLDDGRRHAAAIGYPLIVKARSGGGGRGIRVVRSEEELEEALTRTQVEAQRTFGDPVVFMERLVEGGRHVEVQIVADAHGGVWAPGVRDCSVQRRNQKVLEESSSPALRPEQAAALRESSIALVRAAGYVGAGTVEFLYQPAEESFTFLEVNTRLQVEHPVTEETTGLDIVKLQLQVAAGERLVGDPPPEQGHAVEARLTAEDAEAGFAPAPGQVELLRLPTGPGVRVDTGMGVGDVIPPAYDSMVAKVIAWGRDRPEALARLRVALRETTVVLRGGTTTKSFLLDLLDRPEVVSGTADTGWLDRTGTAAAAVPVGSAWAALAQVAIDVSDAEEAWERAAFLASARGGRPRAPHEVGRAVDLGYRGQVYRLTVARLGGDRYRVGLDGRHVDVEVDRLGPLESRLTVGGRRFSIVAVTAPGSHLVEVDGVTHRVGRDAGGTVRAPAPAVVVAVRVKAGEDVEAGQTVAVVESMKMETAVRAPFAGRVREVIAAVNAQVDAGAALLSLDRATDDAAETPGERVTFPDEDGTAGAAEPRERALALLDGLRALITGYDVSAAHARALVEEYGRVRGELPVEDPEQLHHELEVLTTFADLAELSRNRPASEEEEADQQVHSPREYFHAYLHSLDVEREGLPESFRGRLSRALRHYGVDGAGVEDLEPSPALQAAVHRVFLAQQRIGDQLPAVLALLDRWLTAQALPPDPLRSEMGEVLDRLVVATQLRYPSVGDLARAVRFRHFEEPVVRQARQEVIEEADRLLGGLQEGGTGGDLDRIEALVASPEPLIRLLAQRFGRETTVPDPVLEVLTRRYYRSRDLEGLRSFLVDGLSCVAADYDLAGSRLHLLAVMLERRDLPGALEALAATVADVADPSNLVVDLYLSWPDRPADTDAVSDELRDLLGSAPPLCAGRRITVSVCTPDGEVETLTFRPAPEGAETALAEERIIRGLHPLTAQRLNLWRLKNFDGVRLPSPEDTFLLHVRAKENPNDERLIAMAEVRDVTPVRDPSGEVVGFPTFERQLTACLEGLRQAQAQRPSRRRLEHNRIFLYAWPSIEVPLSQLAGFAAAAAPLTVGAGLEEVVLLARLQEQEGRPPREVALRFGHQPGTGVQMRVTDRPTEPMRPLDAYTDKVLRSRARGTVYPYELAALLAGPRGTFVEHDLDDQSRLVPVDRAPGNNEAGLVAGVVSTPTERYPEGVTRVVLMGDPTKQLGTVSEPECARVVAALDLAEQLGVPLEWFALSSGARISMDSGTENMDWVSRALRRIIEFTQAGGEINVVVAGINVGAQPYWNAEATMLMHTKGILVMTPDSAMVLTGKHSLDYSGGVSAEDNFGIGGYDRVMGPNGQAQYWAPNLTAAYDLLFQYYDHAYRAPGERWARPAPTDDPRERDVRDFPHVHPASDFTTVGDIFSAETNPDRKKAFDIRTVMRAVADADHPPLERWAGMADADTSVVMDAHLGGHPVTLLGIESRPIPRRGAYPADGPDQWTAGTLFPRSSKKTARAINATSGNRPLVVLANLSGFDGSPESLRNMQLEYGAEIGRAMVNFQGPIVFCVVSRYHGGAFVVFSGVLNESIEVLAVEGSYASVLGGAPAAAVVFTRDVDQRTAKDPRVQQLEAAAAAAEGVEAAHLRVELAALRTAVRSEKLGEVAAEFEAIHDIERARRMGSVHAIIPAAELRPRLIDAVERGMARTDRT</sequence>
<accession>A0A7K3VUX0</accession>
<dbReference type="InterPro" id="IPR011763">
    <property type="entry name" value="COA_CT_C"/>
</dbReference>
<dbReference type="FunFam" id="3.30.1490.20:FF:000003">
    <property type="entry name" value="acetyl-CoA carboxylase isoform X1"/>
    <property type="match status" value="1"/>
</dbReference>
<feature type="domain" description="CoA carboxyltransferase C-terminal" evidence="15">
    <location>
        <begin position="1553"/>
        <end position="1800"/>
    </location>
</feature>
<feature type="domain" description="Lipoyl-binding" evidence="12">
    <location>
        <begin position="569"/>
        <end position="652"/>
    </location>
</feature>
<dbReference type="Pfam" id="PF08326">
    <property type="entry name" value="ACC_central"/>
    <property type="match status" value="1"/>
</dbReference>
<reference evidence="16 17" key="1">
    <citation type="submission" date="2020-02" db="EMBL/GenBank/DDBJ databases">
        <title>Geodermatophilus sabuli CPCC 205279 I12A-02694.</title>
        <authorList>
            <person name="Jiang Z."/>
        </authorList>
    </citation>
    <scope>NUCLEOTIDE SEQUENCE [LARGE SCALE GENOMIC DNA]</scope>
    <source>
        <strain evidence="16 17">I12A-02694</strain>
    </source>
</reference>
<evidence type="ECO:0000256" key="1">
    <source>
        <dbReference type="ARBA" id="ARBA00001953"/>
    </source>
</evidence>
<keyword evidence="4 10" id="KW-0547">Nucleotide-binding</keyword>
<dbReference type="InterPro" id="IPR013537">
    <property type="entry name" value="AcCoA_COase_cen"/>
</dbReference>
<dbReference type="InterPro" id="IPR016185">
    <property type="entry name" value="PreATP-grasp_dom_sf"/>
</dbReference>
<dbReference type="PROSITE" id="PS50989">
    <property type="entry name" value="COA_CT_CTER"/>
    <property type="match status" value="1"/>
</dbReference>
<dbReference type="Pfam" id="PF00364">
    <property type="entry name" value="Biotin_lipoyl"/>
    <property type="match status" value="1"/>
</dbReference>
<proteinExistence type="predicted"/>
<evidence type="ECO:0000256" key="6">
    <source>
        <dbReference type="ARBA" id="ARBA00022840"/>
    </source>
</evidence>
<dbReference type="PANTHER" id="PTHR18866">
    <property type="entry name" value="CARBOXYLASE:PYRUVATE/ACETYL-COA/PROPIONYL-COA CARBOXYLASE"/>
    <property type="match status" value="1"/>
</dbReference>
<dbReference type="GO" id="GO:0003989">
    <property type="term" value="F:acetyl-CoA carboxylase activity"/>
    <property type="evidence" value="ECO:0007669"/>
    <property type="project" value="InterPro"/>
</dbReference>
<keyword evidence="8" id="KW-0275">Fatty acid biosynthesis</keyword>
<dbReference type="InterPro" id="IPR005479">
    <property type="entry name" value="CPAse_ATP-bd"/>
</dbReference>
<dbReference type="CDD" id="cd06850">
    <property type="entry name" value="biotinyl_domain"/>
    <property type="match status" value="1"/>
</dbReference>
<evidence type="ECO:0000256" key="9">
    <source>
        <dbReference type="ARBA" id="ARBA00023267"/>
    </source>
</evidence>
<evidence type="ECO:0000256" key="3">
    <source>
        <dbReference type="ARBA" id="ARBA00022598"/>
    </source>
</evidence>
<dbReference type="SUPFAM" id="SSF51246">
    <property type="entry name" value="Rudiment single hybrid motif"/>
    <property type="match status" value="1"/>
</dbReference>
<dbReference type="Pfam" id="PF02785">
    <property type="entry name" value="Biotin_carb_C"/>
    <property type="match status" value="1"/>
</dbReference>
<dbReference type="SMART" id="SM00878">
    <property type="entry name" value="Biotin_carb_C"/>
    <property type="match status" value="1"/>
</dbReference>
<evidence type="ECO:0000256" key="7">
    <source>
        <dbReference type="ARBA" id="ARBA00023098"/>
    </source>
</evidence>
<dbReference type="Gene3D" id="2.40.50.100">
    <property type="match status" value="1"/>
</dbReference>
<dbReference type="Gene3D" id="3.30.470.20">
    <property type="entry name" value="ATP-grasp fold, B domain"/>
    <property type="match status" value="1"/>
</dbReference>
<dbReference type="InterPro" id="IPR011054">
    <property type="entry name" value="Rudment_hybrid_motif"/>
</dbReference>
<dbReference type="InterPro" id="IPR000089">
    <property type="entry name" value="Biotin_lipoyl"/>
</dbReference>
<dbReference type="InterPro" id="IPR005482">
    <property type="entry name" value="Biotin_COase_C"/>
</dbReference>
<name>A0A7K3VUX0_9ACTN</name>
<dbReference type="Pfam" id="PF01039">
    <property type="entry name" value="Carboxyl_trans"/>
    <property type="match status" value="1"/>
</dbReference>
<evidence type="ECO:0000259" key="12">
    <source>
        <dbReference type="PROSITE" id="PS50968"/>
    </source>
</evidence>
<dbReference type="GO" id="GO:0005524">
    <property type="term" value="F:ATP binding"/>
    <property type="evidence" value="ECO:0007669"/>
    <property type="project" value="UniProtKB-UniRule"/>
</dbReference>
<evidence type="ECO:0000313" key="17">
    <source>
        <dbReference type="Proteomes" id="UP000470246"/>
    </source>
</evidence>
<comment type="caution">
    <text evidence="16">The sequence shown here is derived from an EMBL/GenBank/DDBJ whole genome shotgun (WGS) entry which is preliminary data.</text>
</comment>
<evidence type="ECO:0000256" key="8">
    <source>
        <dbReference type="ARBA" id="ARBA00023160"/>
    </source>
</evidence>
<gene>
    <name evidence="16" type="ORF">GCU56_00985</name>
</gene>
<dbReference type="PROSITE" id="PS50979">
    <property type="entry name" value="BC"/>
    <property type="match status" value="1"/>
</dbReference>
<evidence type="ECO:0000313" key="16">
    <source>
        <dbReference type="EMBL" id="NEK56449.1"/>
    </source>
</evidence>
<dbReference type="GO" id="GO:0046872">
    <property type="term" value="F:metal ion binding"/>
    <property type="evidence" value="ECO:0007669"/>
    <property type="project" value="InterPro"/>
</dbReference>
<evidence type="ECO:0000256" key="4">
    <source>
        <dbReference type="ARBA" id="ARBA00022741"/>
    </source>
</evidence>
<keyword evidence="7" id="KW-0443">Lipid metabolism</keyword>
<evidence type="ECO:0000259" key="14">
    <source>
        <dbReference type="PROSITE" id="PS50979"/>
    </source>
</evidence>
<dbReference type="InterPro" id="IPR050856">
    <property type="entry name" value="Biotin_carboxylase_complex"/>
</dbReference>
<keyword evidence="2" id="KW-0444">Lipid biosynthesis</keyword>
<dbReference type="PANTHER" id="PTHR18866:SF126">
    <property type="entry name" value="BIOTIN CARBOXYLASE"/>
    <property type="match status" value="1"/>
</dbReference>
<comment type="cofactor">
    <cofactor evidence="1">
        <name>biotin</name>
        <dbReference type="ChEBI" id="CHEBI:57586"/>
    </cofactor>
</comment>
<evidence type="ECO:0000259" key="15">
    <source>
        <dbReference type="PROSITE" id="PS50989"/>
    </source>
</evidence>
<organism evidence="16 17">
    <name type="scientific">Geodermatophilus sabuli</name>
    <dbReference type="NCBI Taxonomy" id="1564158"/>
    <lineage>
        <taxon>Bacteria</taxon>
        <taxon>Bacillati</taxon>
        <taxon>Actinomycetota</taxon>
        <taxon>Actinomycetes</taxon>
        <taxon>Geodermatophilales</taxon>
        <taxon>Geodermatophilaceae</taxon>
        <taxon>Geodermatophilus</taxon>
    </lineage>
</organism>
<dbReference type="InterPro" id="IPR029045">
    <property type="entry name" value="ClpP/crotonase-like_dom_sf"/>
</dbReference>
<dbReference type="GO" id="GO:0004075">
    <property type="term" value="F:biotin carboxylase activity"/>
    <property type="evidence" value="ECO:0007669"/>
    <property type="project" value="UniProtKB-EC"/>
</dbReference>
<dbReference type="Gene3D" id="3.90.226.10">
    <property type="entry name" value="2-enoyl-CoA Hydratase, Chain A, domain 1"/>
    <property type="match status" value="2"/>
</dbReference>
<dbReference type="Pfam" id="PF02786">
    <property type="entry name" value="CPSase_L_D2"/>
    <property type="match status" value="1"/>
</dbReference>
<dbReference type="InterPro" id="IPR011761">
    <property type="entry name" value="ATP-grasp"/>
</dbReference>
<dbReference type="InterPro" id="IPR034733">
    <property type="entry name" value="AcCoA_carboxyl_beta"/>
</dbReference>
<keyword evidence="6 10" id="KW-0067">ATP-binding</keyword>
<evidence type="ECO:0000256" key="5">
    <source>
        <dbReference type="ARBA" id="ARBA00022832"/>
    </source>
</evidence>
<evidence type="ECO:0000256" key="2">
    <source>
        <dbReference type="ARBA" id="ARBA00022516"/>
    </source>
</evidence>
<keyword evidence="3" id="KW-0436">Ligase</keyword>
<dbReference type="PROSITE" id="PS00867">
    <property type="entry name" value="CPSASE_2"/>
    <property type="match status" value="1"/>
</dbReference>
<dbReference type="RefSeq" id="WP_163479636.1">
    <property type="nucleotide sequence ID" value="NZ_JAAGWF010000002.1"/>
</dbReference>
<evidence type="ECO:0000256" key="11">
    <source>
        <dbReference type="SAM" id="MobiDB-lite"/>
    </source>
</evidence>
<evidence type="ECO:0000259" key="13">
    <source>
        <dbReference type="PROSITE" id="PS50975"/>
    </source>
</evidence>
<dbReference type="Proteomes" id="UP000470246">
    <property type="component" value="Unassembled WGS sequence"/>
</dbReference>
<dbReference type="SUPFAM" id="SSF51230">
    <property type="entry name" value="Single hybrid motif"/>
    <property type="match status" value="1"/>
</dbReference>
<keyword evidence="9" id="KW-0092">Biotin</keyword>
<dbReference type="SUPFAM" id="SSF52096">
    <property type="entry name" value="ClpP/crotonase"/>
    <property type="match status" value="2"/>
</dbReference>
<feature type="region of interest" description="Disordered" evidence="11">
    <location>
        <begin position="658"/>
        <end position="677"/>
    </location>
</feature>
<dbReference type="EMBL" id="JAAGWF010000002">
    <property type="protein sequence ID" value="NEK56449.1"/>
    <property type="molecule type" value="Genomic_DNA"/>
</dbReference>
<dbReference type="PROSITE" id="PS50968">
    <property type="entry name" value="BIOTINYL_LIPOYL"/>
    <property type="match status" value="1"/>
</dbReference>
<feature type="domain" description="ATP-grasp" evidence="13">
    <location>
        <begin position="126"/>
        <end position="324"/>
    </location>
</feature>
<evidence type="ECO:0000256" key="10">
    <source>
        <dbReference type="PROSITE-ProRule" id="PRU00409"/>
    </source>
</evidence>
<feature type="domain" description="Biotin carboxylation" evidence="14">
    <location>
        <begin position="1"/>
        <end position="453"/>
    </location>
</feature>
<keyword evidence="5" id="KW-0276">Fatty acid metabolism</keyword>
<dbReference type="SUPFAM" id="SSF52440">
    <property type="entry name" value="PreATP-grasp domain"/>
    <property type="match status" value="1"/>
</dbReference>
<dbReference type="InterPro" id="IPR011053">
    <property type="entry name" value="Single_hybrid_motif"/>
</dbReference>
<dbReference type="InterPro" id="IPR005481">
    <property type="entry name" value="BC-like_N"/>
</dbReference>
<keyword evidence="17" id="KW-1185">Reference proteome</keyword>
<dbReference type="PROSITE" id="PS50975">
    <property type="entry name" value="ATP_GRASP"/>
    <property type="match status" value="1"/>
</dbReference>
<dbReference type="InterPro" id="IPR011764">
    <property type="entry name" value="Biotin_carboxylation_dom"/>
</dbReference>
<dbReference type="SUPFAM" id="SSF56059">
    <property type="entry name" value="Glutathione synthetase ATP-binding domain-like"/>
    <property type="match status" value="1"/>
</dbReference>
<dbReference type="GO" id="GO:0006633">
    <property type="term" value="P:fatty acid biosynthetic process"/>
    <property type="evidence" value="ECO:0007669"/>
    <property type="project" value="UniProtKB-KW"/>
</dbReference>